<keyword evidence="6" id="KW-0808">Transferase</keyword>
<feature type="domain" description="Response regulatory" evidence="16">
    <location>
        <begin position="257"/>
        <end position="373"/>
    </location>
</feature>
<dbReference type="PROSITE" id="PS50894">
    <property type="entry name" value="HPT"/>
    <property type="match status" value="1"/>
</dbReference>
<name>A0A421BSX0_9RHOB</name>
<evidence type="ECO:0000256" key="5">
    <source>
        <dbReference type="ARBA" id="ARBA00022519"/>
    </source>
</evidence>
<evidence type="ECO:0000256" key="6">
    <source>
        <dbReference type="ARBA" id="ARBA00022679"/>
    </source>
</evidence>
<comment type="subcellular location">
    <subcellularLocation>
        <location evidence="2">Cell inner membrane</location>
        <topology evidence="2">Multi-pass membrane protein</topology>
    </subcellularLocation>
</comment>
<dbReference type="SMART" id="SM00387">
    <property type="entry name" value="HATPase_c"/>
    <property type="match status" value="1"/>
</dbReference>
<feature type="modified residue" description="Phosphohistidine" evidence="13">
    <location>
        <position position="450"/>
    </location>
</feature>
<dbReference type="Gene3D" id="3.40.50.2300">
    <property type="match status" value="1"/>
</dbReference>
<keyword evidence="10" id="KW-1133">Transmembrane helix</keyword>
<dbReference type="PANTHER" id="PTHR43047">
    <property type="entry name" value="TWO-COMPONENT HISTIDINE PROTEIN KINASE"/>
    <property type="match status" value="1"/>
</dbReference>
<evidence type="ECO:0000256" key="14">
    <source>
        <dbReference type="PROSITE-ProRule" id="PRU00169"/>
    </source>
</evidence>
<keyword evidence="19" id="KW-1185">Reference proteome</keyword>
<dbReference type="InterPro" id="IPR003594">
    <property type="entry name" value="HATPase_dom"/>
</dbReference>
<feature type="domain" description="HPt" evidence="17">
    <location>
        <begin position="411"/>
        <end position="508"/>
    </location>
</feature>
<keyword evidence="7" id="KW-0812">Transmembrane</keyword>
<dbReference type="InterPro" id="IPR005467">
    <property type="entry name" value="His_kinase_dom"/>
</dbReference>
<evidence type="ECO:0000256" key="12">
    <source>
        <dbReference type="ARBA" id="ARBA00023136"/>
    </source>
</evidence>
<dbReference type="GO" id="GO:0009927">
    <property type="term" value="F:histidine phosphotransfer kinase activity"/>
    <property type="evidence" value="ECO:0007669"/>
    <property type="project" value="TreeGrafter"/>
</dbReference>
<evidence type="ECO:0000259" key="15">
    <source>
        <dbReference type="PROSITE" id="PS50109"/>
    </source>
</evidence>
<evidence type="ECO:0000256" key="1">
    <source>
        <dbReference type="ARBA" id="ARBA00000085"/>
    </source>
</evidence>
<dbReference type="InterPro" id="IPR011006">
    <property type="entry name" value="CheY-like_superfamily"/>
</dbReference>
<dbReference type="InterPro" id="IPR001789">
    <property type="entry name" value="Sig_transdc_resp-reg_receiver"/>
</dbReference>
<keyword evidence="5" id="KW-0997">Cell inner membrane</keyword>
<dbReference type="SUPFAM" id="SSF55874">
    <property type="entry name" value="ATPase domain of HSP90 chaperone/DNA topoisomerase II/histidine kinase"/>
    <property type="match status" value="1"/>
</dbReference>
<dbReference type="PANTHER" id="PTHR43047:SF72">
    <property type="entry name" value="OSMOSENSING HISTIDINE PROTEIN KINASE SLN1"/>
    <property type="match status" value="1"/>
</dbReference>
<dbReference type="Gene3D" id="1.20.120.160">
    <property type="entry name" value="HPT domain"/>
    <property type="match status" value="1"/>
</dbReference>
<evidence type="ECO:0000259" key="16">
    <source>
        <dbReference type="PROSITE" id="PS50110"/>
    </source>
</evidence>
<keyword evidence="14" id="KW-0597">Phosphoprotein</keyword>
<gene>
    <name evidence="18" type="ORF">DYS74_05760</name>
</gene>
<feature type="domain" description="Histidine kinase" evidence="15">
    <location>
        <begin position="26"/>
        <end position="238"/>
    </location>
</feature>
<evidence type="ECO:0000259" key="17">
    <source>
        <dbReference type="PROSITE" id="PS50894"/>
    </source>
</evidence>
<organism evidence="18 19">
    <name type="scientific">Paenirhodobacter hankyongi</name>
    <dbReference type="NCBI Taxonomy" id="2294033"/>
    <lineage>
        <taxon>Bacteria</taxon>
        <taxon>Pseudomonadati</taxon>
        <taxon>Pseudomonadota</taxon>
        <taxon>Alphaproteobacteria</taxon>
        <taxon>Rhodobacterales</taxon>
        <taxon>Rhodobacter group</taxon>
        <taxon>Paenirhodobacter</taxon>
    </lineage>
</organism>
<dbReference type="EC" id="2.7.13.3" evidence="3"/>
<dbReference type="GO" id="GO:0005886">
    <property type="term" value="C:plasma membrane"/>
    <property type="evidence" value="ECO:0007669"/>
    <property type="project" value="UniProtKB-SubCell"/>
</dbReference>
<evidence type="ECO:0000256" key="11">
    <source>
        <dbReference type="ARBA" id="ARBA00023012"/>
    </source>
</evidence>
<dbReference type="PROSITE" id="PS50110">
    <property type="entry name" value="RESPONSE_REGULATORY"/>
    <property type="match status" value="1"/>
</dbReference>
<dbReference type="AlphaFoldDB" id="A0A421BSX0"/>
<dbReference type="SMART" id="SM00448">
    <property type="entry name" value="REC"/>
    <property type="match status" value="1"/>
</dbReference>
<keyword evidence="12" id="KW-0472">Membrane</keyword>
<dbReference type="Gene3D" id="3.30.565.10">
    <property type="entry name" value="Histidine kinase-like ATPase, C-terminal domain"/>
    <property type="match status" value="1"/>
</dbReference>
<dbReference type="EMBL" id="RCHI01000004">
    <property type="protein sequence ID" value="RLL71384.1"/>
    <property type="molecule type" value="Genomic_DNA"/>
</dbReference>
<sequence>MKTQDTPSVPPDPALTAQLKLAQITLLGHDLRAAVADILASLRLVSRERLEDGPRHQIERVRVASDLVARLLDEGLVLIAEEAEAAGAQQVQTARLLRELEIRWSGPARERGIALQFTLAPDIPPVLVLDRLAIERAVSNLLSNAFKYARQGVVQVSFRLAAGDLLQISVRDDGPGFPPELLGRLFRPGQRGSTPNMPGYGLGLAIARDMAERLGGRIEVHNRPEGGAIVTLIVPMLPALPLLVEEGAASPDLSGLRVLVTDDSRTHQAVICHMLDDMGATCITADHGREALALLAARDYDLAVIDIEMPGLDGRGVITALRSGEMRRRLPILACTADAMPETRNALLAMGADAVVVKPLASLPRFAAAVERALQRDPSPPPPPAGADPGFIDGLLIVDGAQFSRLLAIAGEDGSRELLHRLLADLRGIETRLRDALAQGDGTAIRREMHILTAISGELGAQSLYDCAAALGAGLREGRPEATALLGRAVLARIAQLIAFTEGELDAREDRAGEMP</sequence>
<evidence type="ECO:0000256" key="7">
    <source>
        <dbReference type="ARBA" id="ARBA00022692"/>
    </source>
</evidence>
<evidence type="ECO:0000256" key="2">
    <source>
        <dbReference type="ARBA" id="ARBA00004429"/>
    </source>
</evidence>
<comment type="caution">
    <text evidence="18">The sequence shown here is derived from an EMBL/GenBank/DDBJ whole genome shotgun (WGS) entry which is preliminary data.</text>
</comment>
<evidence type="ECO:0000256" key="3">
    <source>
        <dbReference type="ARBA" id="ARBA00012438"/>
    </source>
</evidence>
<dbReference type="InterPro" id="IPR004358">
    <property type="entry name" value="Sig_transdc_His_kin-like_C"/>
</dbReference>
<dbReference type="InterPro" id="IPR036641">
    <property type="entry name" value="HPT_dom_sf"/>
</dbReference>
<evidence type="ECO:0000313" key="19">
    <source>
        <dbReference type="Proteomes" id="UP000279673"/>
    </source>
</evidence>
<keyword evidence="9" id="KW-0547">Nucleotide-binding</keyword>
<dbReference type="PRINTS" id="PR00344">
    <property type="entry name" value="BCTRLSENSOR"/>
</dbReference>
<dbReference type="SUPFAM" id="SSF52172">
    <property type="entry name" value="CheY-like"/>
    <property type="match status" value="1"/>
</dbReference>
<dbReference type="Pfam" id="PF00072">
    <property type="entry name" value="Response_reg"/>
    <property type="match status" value="1"/>
</dbReference>
<evidence type="ECO:0000256" key="13">
    <source>
        <dbReference type="PROSITE-ProRule" id="PRU00110"/>
    </source>
</evidence>
<reference evidence="18 19" key="1">
    <citation type="submission" date="2018-10" db="EMBL/GenBank/DDBJ databases">
        <title>Rhodobacter sp . BO-81.</title>
        <authorList>
            <person name="Im W.T."/>
        </authorList>
    </citation>
    <scope>NUCLEOTIDE SEQUENCE [LARGE SCALE GENOMIC DNA]</scope>
    <source>
        <strain evidence="18 19">BO-81</strain>
    </source>
</reference>
<evidence type="ECO:0000256" key="10">
    <source>
        <dbReference type="ARBA" id="ARBA00022989"/>
    </source>
</evidence>
<dbReference type="CDD" id="cd17546">
    <property type="entry name" value="REC_hyHK_CKI1_RcsC-like"/>
    <property type="match status" value="1"/>
</dbReference>
<evidence type="ECO:0000256" key="9">
    <source>
        <dbReference type="ARBA" id="ARBA00022840"/>
    </source>
</evidence>
<dbReference type="SUPFAM" id="SSF47226">
    <property type="entry name" value="Histidine-containing phosphotransfer domain, HPT domain"/>
    <property type="match status" value="1"/>
</dbReference>
<dbReference type="RefSeq" id="WP_121531818.1">
    <property type="nucleotide sequence ID" value="NZ_RCHI01000004.1"/>
</dbReference>
<evidence type="ECO:0000256" key="8">
    <source>
        <dbReference type="ARBA" id="ARBA00022777"/>
    </source>
</evidence>
<dbReference type="InterPro" id="IPR008207">
    <property type="entry name" value="Sig_transdc_His_kin_Hpt_dom"/>
</dbReference>
<comment type="catalytic activity">
    <reaction evidence="1">
        <text>ATP + protein L-histidine = ADP + protein N-phospho-L-histidine.</text>
        <dbReference type="EC" id="2.7.13.3"/>
    </reaction>
</comment>
<keyword evidence="8" id="KW-0418">Kinase</keyword>
<accession>A0A421BSX0</accession>
<dbReference type="InterPro" id="IPR036890">
    <property type="entry name" value="HATPase_C_sf"/>
</dbReference>
<keyword evidence="9" id="KW-0067">ATP-binding</keyword>
<dbReference type="Proteomes" id="UP000279673">
    <property type="component" value="Unassembled WGS sequence"/>
</dbReference>
<evidence type="ECO:0000313" key="18">
    <source>
        <dbReference type="EMBL" id="RLL71384.1"/>
    </source>
</evidence>
<dbReference type="PROSITE" id="PS50109">
    <property type="entry name" value="HIS_KIN"/>
    <property type="match status" value="1"/>
</dbReference>
<evidence type="ECO:0000256" key="4">
    <source>
        <dbReference type="ARBA" id="ARBA00022475"/>
    </source>
</evidence>
<keyword evidence="11" id="KW-0902">Two-component regulatory system</keyword>
<dbReference type="GO" id="GO:0000155">
    <property type="term" value="F:phosphorelay sensor kinase activity"/>
    <property type="evidence" value="ECO:0007669"/>
    <property type="project" value="TreeGrafter"/>
</dbReference>
<protein>
    <recommendedName>
        <fullName evidence="3">histidine kinase</fullName>
        <ecNumber evidence="3">2.7.13.3</ecNumber>
    </recommendedName>
</protein>
<proteinExistence type="predicted"/>
<keyword evidence="4" id="KW-1003">Cell membrane</keyword>
<feature type="modified residue" description="4-aspartylphosphate" evidence="14">
    <location>
        <position position="306"/>
    </location>
</feature>
<dbReference type="Pfam" id="PF02518">
    <property type="entry name" value="HATPase_c"/>
    <property type="match status" value="1"/>
</dbReference>